<dbReference type="CDD" id="cd16393">
    <property type="entry name" value="SPO0J_N"/>
    <property type="match status" value="1"/>
</dbReference>
<evidence type="ECO:0000256" key="2">
    <source>
        <dbReference type="ARBA" id="ARBA00022829"/>
    </source>
</evidence>
<dbReference type="Proteomes" id="UP000316609">
    <property type="component" value="Unassembled WGS sequence"/>
</dbReference>
<dbReference type="NCBIfam" id="TIGR00180">
    <property type="entry name" value="parB_part"/>
    <property type="match status" value="1"/>
</dbReference>
<evidence type="ECO:0000313" key="5">
    <source>
        <dbReference type="EMBL" id="TMQ66496.1"/>
    </source>
</evidence>
<dbReference type="PANTHER" id="PTHR33375">
    <property type="entry name" value="CHROMOSOME-PARTITIONING PROTEIN PARB-RELATED"/>
    <property type="match status" value="1"/>
</dbReference>
<gene>
    <name evidence="5" type="ORF">E6K78_06205</name>
</gene>
<dbReference type="Pfam" id="PF02195">
    <property type="entry name" value="ParB_N"/>
    <property type="match status" value="1"/>
</dbReference>
<dbReference type="Pfam" id="PF17762">
    <property type="entry name" value="HTH_ParB"/>
    <property type="match status" value="1"/>
</dbReference>
<protein>
    <submittedName>
        <fullName evidence="5">ParB/RepB/Spo0J family partition protein</fullName>
    </submittedName>
</protein>
<name>A0A538TSA2_UNCEI</name>
<dbReference type="GO" id="GO:0007059">
    <property type="term" value="P:chromosome segregation"/>
    <property type="evidence" value="ECO:0007669"/>
    <property type="project" value="UniProtKB-KW"/>
</dbReference>
<keyword evidence="3" id="KW-0238">DNA-binding</keyword>
<sequence>MHRKALGRGLEALIPGAAVMDPAESKSDSVSMLSLEDVRPNPFQPRTRFDPQALEELSSSIKSTGVLQPVLVRKHVQGGYELVAGERRLKAAGMAGLDAIPAIVREVGDREMMELALVENLQREDLNPIDEAKAYQALVSKVGLTHDQVSERVGKQRSSVTNSLRLLGLPVEVQEMVSRGTLSAGHARALLGLDNAGDQLATARYVQAKGFSVRRTEALVARKLRRRHSRSAPARQSAYTEWETKLQQKFSTRVQIRAGRKGGIIEFEYYGSEDLERLLEAWGVVS</sequence>
<keyword evidence="2" id="KW-0159">Chromosome partition</keyword>
<dbReference type="GO" id="GO:0045881">
    <property type="term" value="P:positive regulation of sporulation resulting in formation of a cellular spore"/>
    <property type="evidence" value="ECO:0007669"/>
    <property type="project" value="TreeGrafter"/>
</dbReference>
<evidence type="ECO:0000313" key="6">
    <source>
        <dbReference type="Proteomes" id="UP000316609"/>
    </source>
</evidence>
<organism evidence="5 6">
    <name type="scientific">Eiseniibacteriota bacterium</name>
    <dbReference type="NCBI Taxonomy" id="2212470"/>
    <lineage>
        <taxon>Bacteria</taxon>
        <taxon>Candidatus Eiseniibacteriota</taxon>
    </lineage>
</organism>
<dbReference type="FunFam" id="1.10.10.2830:FF:000001">
    <property type="entry name" value="Chromosome partitioning protein ParB"/>
    <property type="match status" value="1"/>
</dbReference>
<dbReference type="EMBL" id="VBOY01000055">
    <property type="protein sequence ID" value="TMQ66496.1"/>
    <property type="molecule type" value="Genomic_DNA"/>
</dbReference>
<dbReference type="AlphaFoldDB" id="A0A538TSA2"/>
<dbReference type="Gene3D" id="1.10.10.2830">
    <property type="match status" value="1"/>
</dbReference>
<dbReference type="Gene3D" id="3.90.1530.30">
    <property type="match status" value="1"/>
</dbReference>
<dbReference type="InterPro" id="IPR050336">
    <property type="entry name" value="Chromosome_partition/occlusion"/>
</dbReference>
<proteinExistence type="inferred from homology"/>
<evidence type="ECO:0000256" key="3">
    <source>
        <dbReference type="ARBA" id="ARBA00023125"/>
    </source>
</evidence>
<evidence type="ECO:0000256" key="1">
    <source>
        <dbReference type="ARBA" id="ARBA00006295"/>
    </source>
</evidence>
<dbReference type="InterPro" id="IPR041468">
    <property type="entry name" value="HTH_ParB/Spo0J"/>
</dbReference>
<dbReference type="GO" id="GO:0003677">
    <property type="term" value="F:DNA binding"/>
    <property type="evidence" value="ECO:0007669"/>
    <property type="project" value="UniProtKB-KW"/>
</dbReference>
<feature type="domain" description="ParB-like N-terminal" evidence="4">
    <location>
        <begin position="31"/>
        <end position="121"/>
    </location>
</feature>
<accession>A0A538TSA2</accession>
<dbReference type="SMART" id="SM00470">
    <property type="entry name" value="ParB"/>
    <property type="match status" value="1"/>
</dbReference>
<dbReference type="PANTHER" id="PTHR33375:SF1">
    <property type="entry name" value="CHROMOSOME-PARTITIONING PROTEIN PARB-RELATED"/>
    <property type="match status" value="1"/>
</dbReference>
<dbReference type="FunFam" id="3.90.1530.30:FF:000001">
    <property type="entry name" value="Chromosome partitioning protein ParB"/>
    <property type="match status" value="1"/>
</dbReference>
<comment type="caution">
    <text evidence="5">The sequence shown here is derived from an EMBL/GenBank/DDBJ whole genome shotgun (WGS) entry which is preliminary data.</text>
</comment>
<dbReference type="GO" id="GO:0005694">
    <property type="term" value="C:chromosome"/>
    <property type="evidence" value="ECO:0007669"/>
    <property type="project" value="TreeGrafter"/>
</dbReference>
<dbReference type="InterPro" id="IPR036086">
    <property type="entry name" value="ParB/Sulfiredoxin_sf"/>
</dbReference>
<dbReference type="SUPFAM" id="SSF109709">
    <property type="entry name" value="KorB DNA-binding domain-like"/>
    <property type="match status" value="1"/>
</dbReference>
<dbReference type="InterPro" id="IPR004437">
    <property type="entry name" value="ParB/RepB/Spo0J"/>
</dbReference>
<dbReference type="SUPFAM" id="SSF110849">
    <property type="entry name" value="ParB/Sulfiredoxin"/>
    <property type="match status" value="1"/>
</dbReference>
<comment type="similarity">
    <text evidence="1">Belongs to the ParB family.</text>
</comment>
<dbReference type="InterPro" id="IPR003115">
    <property type="entry name" value="ParB_N"/>
</dbReference>
<reference evidence="5 6" key="1">
    <citation type="journal article" date="2019" name="Nat. Microbiol.">
        <title>Mediterranean grassland soil C-N compound turnover is dependent on rainfall and depth, and is mediated by genomically divergent microorganisms.</title>
        <authorList>
            <person name="Diamond S."/>
            <person name="Andeer P.F."/>
            <person name="Li Z."/>
            <person name="Crits-Christoph A."/>
            <person name="Burstein D."/>
            <person name="Anantharaman K."/>
            <person name="Lane K.R."/>
            <person name="Thomas B.C."/>
            <person name="Pan C."/>
            <person name="Northen T.R."/>
            <person name="Banfield J.F."/>
        </authorList>
    </citation>
    <scope>NUCLEOTIDE SEQUENCE [LARGE SCALE GENOMIC DNA]</scope>
    <source>
        <strain evidence="5">WS_8</strain>
    </source>
</reference>
<evidence type="ECO:0000259" key="4">
    <source>
        <dbReference type="SMART" id="SM00470"/>
    </source>
</evidence>